<gene>
    <name evidence="1" type="ORF">HOLleu_40381</name>
</gene>
<organism evidence="1 2">
    <name type="scientific">Holothuria leucospilota</name>
    <name type="common">Black long sea cucumber</name>
    <name type="synonym">Mertensiothuria leucospilota</name>
    <dbReference type="NCBI Taxonomy" id="206669"/>
    <lineage>
        <taxon>Eukaryota</taxon>
        <taxon>Metazoa</taxon>
        <taxon>Echinodermata</taxon>
        <taxon>Eleutherozoa</taxon>
        <taxon>Echinozoa</taxon>
        <taxon>Holothuroidea</taxon>
        <taxon>Aspidochirotacea</taxon>
        <taxon>Aspidochirotida</taxon>
        <taxon>Holothuriidae</taxon>
        <taxon>Holothuria</taxon>
    </lineage>
</organism>
<protein>
    <submittedName>
        <fullName evidence="1">Uncharacterized protein</fullName>
    </submittedName>
</protein>
<sequence length="140" mass="16116">MSLDYSRDQIRDKFIDTLPPACRSTVLMTVSPDTTLPDLVDKAQCYFDLNNGNLIKQQPHEQAFLTQQSTVDGKLQSLCSRLGLLETNVKVCNDDVRPILNRVRSTYRRSVREPRNRSITQLPHRQDLSFRPHNRSITSC</sequence>
<name>A0A9Q1BCT8_HOLLE</name>
<dbReference type="EMBL" id="JAIZAY010000022">
    <property type="protein sequence ID" value="KAJ8020718.1"/>
    <property type="molecule type" value="Genomic_DNA"/>
</dbReference>
<dbReference type="AlphaFoldDB" id="A0A9Q1BCT8"/>
<accession>A0A9Q1BCT8</accession>
<evidence type="ECO:0000313" key="2">
    <source>
        <dbReference type="Proteomes" id="UP001152320"/>
    </source>
</evidence>
<dbReference type="Proteomes" id="UP001152320">
    <property type="component" value="Chromosome 22"/>
</dbReference>
<proteinExistence type="predicted"/>
<evidence type="ECO:0000313" key="1">
    <source>
        <dbReference type="EMBL" id="KAJ8020718.1"/>
    </source>
</evidence>
<comment type="caution">
    <text evidence="1">The sequence shown here is derived from an EMBL/GenBank/DDBJ whole genome shotgun (WGS) entry which is preliminary data.</text>
</comment>
<reference evidence="1" key="1">
    <citation type="submission" date="2021-10" db="EMBL/GenBank/DDBJ databases">
        <title>Tropical sea cucumber genome reveals ecological adaptation and Cuvierian tubules defense mechanism.</title>
        <authorList>
            <person name="Chen T."/>
        </authorList>
    </citation>
    <scope>NUCLEOTIDE SEQUENCE</scope>
    <source>
        <strain evidence="1">Nanhai2018</strain>
        <tissue evidence="1">Muscle</tissue>
    </source>
</reference>
<keyword evidence="2" id="KW-1185">Reference proteome</keyword>